<name>A0AAD9WZW7_9ROSI</name>
<sequence>MFGAIPAALTFYWRMKIPETAALAAMNVKQTCLSQNMYQKTCLLFSAIGRIPPAKIMNAVEEFYGIARTQRLIAVCSTVSDYWFTRQVVVTAEIFPARFRSTCHGISVSMWEPWVGAIVGVFGFLYLAQKSEPGQGRYKVPCRYWGE</sequence>
<dbReference type="EMBL" id="JANJYI010000005">
    <property type="protein sequence ID" value="KAK2648723.1"/>
    <property type="molecule type" value="Genomic_DNA"/>
</dbReference>
<organism evidence="1 2">
    <name type="scientific">Dipteronia dyeriana</name>
    <dbReference type="NCBI Taxonomy" id="168575"/>
    <lineage>
        <taxon>Eukaryota</taxon>
        <taxon>Viridiplantae</taxon>
        <taxon>Streptophyta</taxon>
        <taxon>Embryophyta</taxon>
        <taxon>Tracheophyta</taxon>
        <taxon>Spermatophyta</taxon>
        <taxon>Magnoliopsida</taxon>
        <taxon>eudicotyledons</taxon>
        <taxon>Gunneridae</taxon>
        <taxon>Pentapetalae</taxon>
        <taxon>rosids</taxon>
        <taxon>malvids</taxon>
        <taxon>Sapindales</taxon>
        <taxon>Sapindaceae</taxon>
        <taxon>Hippocastanoideae</taxon>
        <taxon>Acereae</taxon>
        <taxon>Dipteronia</taxon>
    </lineage>
</organism>
<dbReference type="Proteomes" id="UP001280121">
    <property type="component" value="Unassembled WGS sequence"/>
</dbReference>
<evidence type="ECO:0000313" key="2">
    <source>
        <dbReference type="Proteomes" id="UP001280121"/>
    </source>
</evidence>
<dbReference type="InterPro" id="IPR036259">
    <property type="entry name" value="MFS_trans_sf"/>
</dbReference>
<dbReference type="Gene3D" id="1.20.1250.20">
    <property type="entry name" value="MFS general substrate transporter like domains"/>
    <property type="match status" value="1"/>
</dbReference>
<reference evidence="1" key="1">
    <citation type="journal article" date="2023" name="Plant J.">
        <title>Genome sequences and population genomics provide insights into the demographic history, inbreeding, and mutation load of two 'living fossil' tree species of Dipteronia.</title>
        <authorList>
            <person name="Feng Y."/>
            <person name="Comes H.P."/>
            <person name="Chen J."/>
            <person name="Zhu S."/>
            <person name="Lu R."/>
            <person name="Zhang X."/>
            <person name="Li P."/>
            <person name="Qiu J."/>
            <person name="Olsen K.M."/>
            <person name="Qiu Y."/>
        </authorList>
    </citation>
    <scope>NUCLEOTIDE SEQUENCE</scope>
    <source>
        <strain evidence="1">KIB01</strain>
    </source>
</reference>
<accession>A0AAD9WZW7</accession>
<proteinExistence type="predicted"/>
<gene>
    <name evidence="1" type="ORF">Ddye_016212</name>
</gene>
<protein>
    <submittedName>
        <fullName evidence="1">Uncharacterized protein</fullName>
    </submittedName>
</protein>
<keyword evidence="2" id="KW-1185">Reference proteome</keyword>
<dbReference type="AlphaFoldDB" id="A0AAD9WZW7"/>
<comment type="caution">
    <text evidence="1">The sequence shown here is derived from an EMBL/GenBank/DDBJ whole genome shotgun (WGS) entry which is preliminary data.</text>
</comment>
<evidence type="ECO:0000313" key="1">
    <source>
        <dbReference type="EMBL" id="KAK2648723.1"/>
    </source>
</evidence>